<evidence type="ECO:0000313" key="2">
    <source>
        <dbReference type="Proteomes" id="UP000789702"/>
    </source>
</evidence>
<accession>A0ACA9PW18</accession>
<evidence type="ECO:0000313" key="1">
    <source>
        <dbReference type="EMBL" id="CAG8727555.1"/>
    </source>
</evidence>
<name>A0ACA9PW18_9GLOM</name>
<dbReference type="Proteomes" id="UP000789702">
    <property type="component" value="Unassembled WGS sequence"/>
</dbReference>
<reference evidence="1" key="1">
    <citation type="submission" date="2021-06" db="EMBL/GenBank/DDBJ databases">
        <authorList>
            <person name="Kallberg Y."/>
            <person name="Tangrot J."/>
            <person name="Rosling A."/>
        </authorList>
    </citation>
    <scope>NUCLEOTIDE SEQUENCE</scope>
    <source>
        <strain evidence="1">IL203A</strain>
    </source>
</reference>
<comment type="caution">
    <text evidence="1">The sequence shown here is derived from an EMBL/GenBank/DDBJ whole genome shotgun (WGS) entry which is preliminary data.</text>
</comment>
<gene>
    <name evidence="1" type="ORF">DHETER_LOCUS13227</name>
</gene>
<feature type="non-terminal residue" evidence="1">
    <location>
        <position position="1"/>
    </location>
</feature>
<protein>
    <submittedName>
        <fullName evidence="1">3046_t:CDS:1</fullName>
    </submittedName>
</protein>
<sequence length="64" mass="7415">ISSIAPFFFLFPSNKRRNIEGISPVLRPPVKLTRAMEHNDFVTPMPGKSIGGKRNDKRDTRRRY</sequence>
<keyword evidence="2" id="KW-1185">Reference proteome</keyword>
<proteinExistence type="predicted"/>
<dbReference type="EMBL" id="CAJVPU010035344">
    <property type="protein sequence ID" value="CAG8727555.1"/>
    <property type="molecule type" value="Genomic_DNA"/>
</dbReference>
<organism evidence="1 2">
    <name type="scientific">Dentiscutata heterogama</name>
    <dbReference type="NCBI Taxonomy" id="1316150"/>
    <lineage>
        <taxon>Eukaryota</taxon>
        <taxon>Fungi</taxon>
        <taxon>Fungi incertae sedis</taxon>
        <taxon>Mucoromycota</taxon>
        <taxon>Glomeromycotina</taxon>
        <taxon>Glomeromycetes</taxon>
        <taxon>Diversisporales</taxon>
        <taxon>Gigasporaceae</taxon>
        <taxon>Dentiscutata</taxon>
    </lineage>
</organism>